<dbReference type="Proteomes" id="UP000805193">
    <property type="component" value="Unassembled WGS sequence"/>
</dbReference>
<reference evidence="1 2" key="1">
    <citation type="journal article" date="2020" name="Cell">
        <title>Large-Scale Comparative Analyses of Tick Genomes Elucidate Their Genetic Diversity and Vector Capacities.</title>
        <authorList>
            <consortium name="Tick Genome and Microbiome Consortium (TIGMIC)"/>
            <person name="Jia N."/>
            <person name="Wang J."/>
            <person name="Shi W."/>
            <person name="Du L."/>
            <person name="Sun Y."/>
            <person name="Zhan W."/>
            <person name="Jiang J.F."/>
            <person name="Wang Q."/>
            <person name="Zhang B."/>
            <person name="Ji P."/>
            <person name="Bell-Sakyi L."/>
            <person name="Cui X.M."/>
            <person name="Yuan T.T."/>
            <person name="Jiang B.G."/>
            <person name="Yang W.F."/>
            <person name="Lam T.T."/>
            <person name="Chang Q.C."/>
            <person name="Ding S.J."/>
            <person name="Wang X.J."/>
            <person name="Zhu J.G."/>
            <person name="Ruan X.D."/>
            <person name="Zhao L."/>
            <person name="Wei J.T."/>
            <person name="Ye R.Z."/>
            <person name="Que T.C."/>
            <person name="Du C.H."/>
            <person name="Zhou Y.H."/>
            <person name="Cheng J.X."/>
            <person name="Dai P.F."/>
            <person name="Guo W.B."/>
            <person name="Han X.H."/>
            <person name="Huang E.J."/>
            <person name="Li L.F."/>
            <person name="Wei W."/>
            <person name="Gao Y.C."/>
            <person name="Liu J.Z."/>
            <person name="Shao H.Z."/>
            <person name="Wang X."/>
            <person name="Wang C.C."/>
            <person name="Yang T.C."/>
            <person name="Huo Q.B."/>
            <person name="Li W."/>
            <person name="Chen H.Y."/>
            <person name="Chen S.E."/>
            <person name="Zhou L.G."/>
            <person name="Ni X.B."/>
            <person name="Tian J.H."/>
            <person name="Sheng Y."/>
            <person name="Liu T."/>
            <person name="Pan Y.S."/>
            <person name="Xia L.Y."/>
            <person name="Li J."/>
            <person name="Zhao F."/>
            <person name="Cao W.C."/>
        </authorList>
    </citation>
    <scope>NUCLEOTIDE SEQUENCE [LARGE SCALE GENOMIC DNA]</scope>
    <source>
        <strain evidence="1">Iper-2018</strain>
    </source>
</reference>
<evidence type="ECO:0000313" key="1">
    <source>
        <dbReference type="EMBL" id="KAG0432877.1"/>
    </source>
</evidence>
<name>A0AC60QFF2_IXOPE</name>
<comment type="caution">
    <text evidence="1">The sequence shown here is derived from an EMBL/GenBank/DDBJ whole genome shotgun (WGS) entry which is preliminary data.</text>
</comment>
<keyword evidence="2" id="KW-1185">Reference proteome</keyword>
<dbReference type="EMBL" id="JABSTQ010009109">
    <property type="protein sequence ID" value="KAG0432877.1"/>
    <property type="molecule type" value="Genomic_DNA"/>
</dbReference>
<gene>
    <name evidence="1" type="ORF">HPB47_020431</name>
</gene>
<accession>A0AC60QFF2</accession>
<evidence type="ECO:0000313" key="2">
    <source>
        <dbReference type="Proteomes" id="UP000805193"/>
    </source>
</evidence>
<organism evidence="1 2">
    <name type="scientific">Ixodes persulcatus</name>
    <name type="common">Taiga tick</name>
    <dbReference type="NCBI Taxonomy" id="34615"/>
    <lineage>
        <taxon>Eukaryota</taxon>
        <taxon>Metazoa</taxon>
        <taxon>Ecdysozoa</taxon>
        <taxon>Arthropoda</taxon>
        <taxon>Chelicerata</taxon>
        <taxon>Arachnida</taxon>
        <taxon>Acari</taxon>
        <taxon>Parasitiformes</taxon>
        <taxon>Ixodida</taxon>
        <taxon>Ixodoidea</taxon>
        <taxon>Ixodidae</taxon>
        <taxon>Ixodinae</taxon>
        <taxon>Ixodes</taxon>
    </lineage>
</organism>
<protein>
    <submittedName>
        <fullName evidence="1">Uncharacterized protein</fullName>
    </submittedName>
</protein>
<sequence>MMRMEDAAERITSQARHPETPTNGDRLSERRGSHQVLVCFWPKMRERNTEPQRRHFTAALQKPRAAAILAELRGLGLGKTQPTQQQTPAAAAAEGDAGVCAGRLLPSTACYGN</sequence>
<proteinExistence type="predicted"/>